<sequence length="303" mass="32463">MSTSDSIFHTLPALLQSKIDNAFTAALQNPQVSKEATTNVGGFTLEDGGGFLVDDPAPSTGGGGFVVDDPPQPGGGGFLIENDDDENNTPSQIPISLVPSALQLLDLPPDDPEVLSVFQNAAGGWRSSDLNPSEPYNAEGGWVSRDDFRAVCAVLMEGHDEDDDNASNEDEDVHMSSPSISSPSASDSDEYQQSQRRKPVRRTRSAAATSSPLGSAPANSKPTPRQRKTALDAFALFFPDLGEEDNLAAQRIRVSEIQRTADVLKEKIKAEEMVEMLSMFSTAPDKSMGLEDFTRMMIAAKLA</sequence>
<reference evidence="2" key="1">
    <citation type="submission" date="2020-11" db="EMBL/GenBank/DDBJ databases">
        <authorList>
            <consortium name="DOE Joint Genome Institute"/>
            <person name="Ahrendt S."/>
            <person name="Riley R."/>
            <person name="Andreopoulos W."/>
            <person name="Labutti K."/>
            <person name="Pangilinan J."/>
            <person name="Ruiz-Duenas F.J."/>
            <person name="Barrasa J.M."/>
            <person name="Sanchez-Garcia M."/>
            <person name="Camarero S."/>
            <person name="Miyauchi S."/>
            <person name="Serrano A."/>
            <person name="Linde D."/>
            <person name="Babiker R."/>
            <person name="Drula E."/>
            <person name="Ayuso-Fernandez I."/>
            <person name="Pacheco R."/>
            <person name="Padilla G."/>
            <person name="Ferreira P."/>
            <person name="Barriuso J."/>
            <person name="Kellner H."/>
            <person name="Castanera R."/>
            <person name="Alfaro M."/>
            <person name="Ramirez L."/>
            <person name="Pisabarro A.G."/>
            <person name="Kuo A."/>
            <person name="Tritt A."/>
            <person name="Lipzen A."/>
            <person name="He G."/>
            <person name="Yan M."/>
            <person name="Ng V."/>
            <person name="Cullen D."/>
            <person name="Martin F."/>
            <person name="Rosso M.-N."/>
            <person name="Henrissat B."/>
            <person name="Hibbett D."/>
            <person name="Martinez A.T."/>
            <person name="Grigoriev I.V."/>
        </authorList>
    </citation>
    <scope>NUCLEOTIDE SEQUENCE</scope>
    <source>
        <strain evidence="2">CIRM-BRFM 674</strain>
    </source>
</reference>
<dbReference type="AlphaFoldDB" id="A0A9P5YZP3"/>
<feature type="compositionally biased region" description="Acidic residues" evidence="1">
    <location>
        <begin position="160"/>
        <end position="172"/>
    </location>
</feature>
<feature type="region of interest" description="Disordered" evidence="1">
    <location>
        <begin position="160"/>
        <end position="226"/>
    </location>
</feature>
<evidence type="ECO:0000256" key="1">
    <source>
        <dbReference type="SAM" id="MobiDB-lite"/>
    </source>
</evidence>
<evidence type="ECO:0000313" key="3">
    <source>
        <dbReference type="Proteomes" id="UP000807469"/>
    </source>
</evidence>
<organism evidence="2 3">
    <name type="scientific">Pholiota conissans</name>
    <dbReference type="NCBI Taxonomy" id="109636"/>
    <lineage>
        <taxon>Eukaryota</taxon>
        <taxon>Fungi</taxon>
        <taxon>Dikarya</taxon>
        <taxon>Basidiomycota</taxon>
        <taxon>Agaricomycotina</taxon>
        <taxon>Agaricomycetes</taxon>
        <taxon>Agaricomycetidae</taxon>
        <taxon>Agaricales</taxon>
        <taxon>Agaricineae</taxon>
        <taxon>Strophariaceae</taxon>
        <taxon>Pholiota</taxon>
    </lineage>
</organism>
<feature type="compositionally biased region" description="Basic residues" evidence="1">
    <location>
        <begin position="195"/>
        <end position="204"/>
    </location>
</feature>
<keyword evidence="3" id="KW-1185">Reference proteome</keyword>
<gene>
    <name evidence="2" type="ORF">BDN70DRAFT_811626</name>
</gene>
<protein>
    <submittedName>
        <fullName evidence="2">Uncharacterized protein</fullName>
    </submittedName>
</protein>
<dbReference type="EMBL" id="MU155281">
    <property type="protein sequence ID" value="KAF9476821.1"/>
    <property type="molecule type" value="Genomic_DNA"/>
</dbReference>
<evidence type="ECO:0000313" key="2">
    <source>
        <dbReference type="EMBL" id="KAF9476821.1"/>
    </source>
</evidence>
<feature type="compositionally biased region" description="Polar residues" evidence="1">
    <location>
        <begin position="206"/>
        <end position="223"/>
    </location>
</feature>
<accession>A0A9P5YZP3</accession>
<proteinExistence type="predicted"/>
<comment type="caution">
    <text evidence="2">The sequence shown here is derived from an EMBL/GenBank/DDBJ whole genome shotgun (WGS) entry which is preliminary data.</text>
</comment>
<name>A0A9P5YZP3_9AGAR</name>
<dbReference type="Proteomes" id="UP000807469">
    <property type="component" value="Unassembled WGS sequence"/>
</dbReference>
<feature type="compositionally biased region" description="Low complexity" evidence="1">
    <location>
        <begin position="176"/>
        <end position="186"/>
    </location>
</feature>
<dbReference type="OrthoDB" id="2530165at2759"/>